<protein>
    <submittedName>
        <fullName evidence="2">Uncharacterized protein</fullName>
    </submittedName>
</protein>
<feature type="non-terminal residue" evidence="2">
    <location>
        <position position="132"/>
    </location>
</feature>
<sequence length="132" mass="15658">MYFLPHNSITFCKIDIKNLVLFFKKYLKVNLLFSVILIVELSLIDGNHLQNCSLLLISNKMYDLTFVKVLFCSAIIFIDFLLFILLIYKNRLLIFYKLTQAIFDCHFLKMLKLSVQLLRILTIFRLDSCSYK</sequence>
<evidence type="ECO:0000313" key="2">
    <source>
        <dbReference type="EMBL" id="KAJ8308178.1"/>
    </source>
</evidence>
<dbReference type="Proteomes" id="UP001217089">
    <property type="component" value="Unassembled WGS sequence"/>
</dbReference>
<feature type="transmembrane region" description="Helical" evidence="1">
    <location>
        <begin position="26"/>
        <end position="44"/>
    </location>
</feature>
<keyword evidence="3" id="KW-1185">Reference proteome</keyword>
<keyword evidence="1" id="KW-1133">Transmembrane helix</keyword>
<keyword evidence="1" id="KW-0472">Membrane</keyword>
<dbReference type="EMBL" id="JARBDR010000657">
    <property type="protein sequence ID" value="KAJ8308178.1"/>
    <property type="molecule type" value="Genomic_DNA"/>
</dbReference>
<organism evidence="2 3">
    <name type="scientific">Tegillarca granosa</name>
    <name type="common">Malaysian cockle</name>
    <name type="synonym">Anadara granosa</name>
    <dbReference type="NCBI Taxonomy" id="220873"/>
    <lineage>
        <taxon>Eukaryota</taxon>
        <taxon>Metazoa</taxon>
        <taxon>Spiralia</taxon>
        <taxon>Lophotrochozoa</taxon>
        <taxon>Mollusca</taxon>
        <taxon>Bivalvia</taxon>
        <taxon>Autobranchia</taxon>
        <taxon>Pteriomorphia</taxon>
        <taxon>Arcoida</taxon>
        <taxon>Arcoidea</taxon>
        <taxon>Arcidae</taxon>
        <taxon>Tegillarca</taxon>
    </lineage>
</organism>
<gene>
    <name evidence="2" type="ORF">KUTeg_013052</name>
</gene>
<proteinExistence type="predicted"/>
<comment type="caution">
    <text evidence="2">The sequence shown here is derived from an EMBL/GenBank/DDBJ whole genome shotgun (WGS) entry which is preliminary data.</text>
</comment>
<evidence type="ECO:0000256" key="1">
    <source>
        <dbReference type="SAM" id="Phobius"/>
    </source>
</evidence>
<evidence type="ECO:0000313" key="3">
    <source>
        <dbReference type="Proteomes" id="UP001217089"/>
    </source>
</evidence>
<name>A0ABQ9ESK9_TEGGR</name>
<keyword evidence="1" id="KW-0812">Transmembrane</keyword>
<accession>A0ABQ9ESK9</accession>
<reference evidence="2 3" key="1">
    <citation type="submission" date="2022-12" db="EMBL/GenBank/DDBJ databases">
        <title>Chromosome-level genome of Tegillarca granosa.</title>
        <authorList>
            <person name="Kim J."/>
        </authorList>
    </citation>
    <scope>NUCLEOTIDE SEQUENCE [LARGE SCALE GENOMIC DNA]</scope>
    <source>
        <strain evidence="2">Teg-2019</strain>
        <tissue evidence="2">Adductor muscle</tissue>
    </source>
</reference>
<feature type="transmembrane region" description="Helical" evidence="1">
    <location>
        <begin position="64"/>
        <end position="88"/>
    </location>
</feature>